<keyword evidence="3" id="KW-1185">Reference proteome</keyword>
<feature type="compositionally biased region" description="Polar residues" evidence="1">
    <location>
        <begin position="47"/>
        <end position="57"/>
    </location>
</feature>
<name>A0A9P8IJS8_9PEZI</name>
<dbReference type="Proteomes" id="UP000750711">
    <property type="component" value="Unassembled WGS sequence"/>
</dbReference>
<accession>A0A9P8IJS8</accession>
<gene>
    <name evidence="2" type="ORF">GP486_006966</name>
</gene>
<proteinExistence type="predicted"/>
<comment type="caution">
    <text evidence="2">The sequence shown here is derived from an EMBL/GenBank/DDBJ whole genome shotgun (WGS) entry which is preliminary data.</text>
</comment>
<dbReference type="EMBL" id="JAGHQM010001757">
    <property type="protein sequence ID" value="KAH0552830.1"/>
    <property type="molecule type" value="Genomic_DNA"/>
</dbReference>
<feature type="region of interest" description="Disordered" evidence="1">
    <location>
        <begin position="1"/>
        <end position="28"/>
    </location>
</feature>
<evidence type="ECO:0000256" key="1">
    <source>
        <dbReference type="SAM" id="MobiDB-lite"/>
    </source>
</evidence>
<dbReference type="AlphaFoldDB" id="A0A9P8IJS8"/>
<evidence type="ECO:0000313" key="2">
    <source>
        <dbReference type="EMBL" id="KAH0552830.1"/>
    </source>
</evidence>
<evidence type="ECO:0000313" key="3">
    <source>
        <dbReference type="Proteomes" id="UP000750711"/>
    </source>
</evidence>
<sequence length="71" mass="8222">MQKRNKGWTPHPQNELPKHSDFLQSPSPNATARLIALYYDESKQYEPLTQNRRTTPSRGKGSKCYDARMEA</sequence>
<organism evidence="2 3">
    <name type="scientific">Trichoglossum hirsutum</name>
    <dbReference type="NCBI Taxonomy" id="265104"/>
    <lineage>
        <taxon>Eukaryota</taxon>
        <taxon>Fungi</taxon>
        <taxon>Dikarya</taxon>
        <taxon>Ascomycota</taxon>
        <taxon>Pezizomycotina</taxon>
        <taxon>Geoglossomycetes</taxon>
        <taxon>Geoglossales</taxon>
        <taxon>Geoglossaceae</taxon>
        <taxon>Trichoglossum</taxon>
    </lineage>
</organism>
<reference evidence="2" key="1">
    <citation type="submission" date="2021-03" db="EMBL/GenBank/DDBJ databases">
        <title>Comparative genomics and phylogenomic investigation of the class Geoglossomycetes provide insights into ecological specialization and systematics.</title>
        <authorList>
            <person name="Melie T."/>
            <person name="Pirro S."/>
            <person name="Miller A.N."/>
            <person name="Quandt A."/>
        </authorList>
    </citation>
    <scope>NUCLEOTIDE SEQUENCE</scope>
    <source>
        <strain evidence="2">CAQ_001_2017</strain>
    </source>
</reference>
<protein>
    <submittedName>
        <fullName evidence="2">Uncharacterized protein</fullName>
    </submittedName>
</protein>
<feature type="region of interest" description="Disordered" evidence="1">
    <location>
        <begin position="41"/>
        <end position="71"/>
    </location>
</feature>